<proteinExistence type="predicted"/>
<comment type="caution">
    <text evidence="2">The sequence shown here is derived from an EMBL/GenBank/DDBJ whole genome shotgun (WGS) entry which is preliminary data.</text>
</comment>
<feature type="region of interest" description="Disordered" evidence="1">
    <location>
        <begin position="633"/>
        <end position="689"/>
    </location>
</feature>
<dbReference type="Proteomes" id="UP000722485">
    <property type="component" value="Unassembled WGS sequence"/>
</dbReference>
<evidence type="ECO:0000313" key="3">
    <source>
        <dbReference type="Proteomes" id="UP000722485"/>
    </source>
</evidence>
<sequence>MQAEDTRPTGDSTALTTRYIKYADENPSDFLNYLRTVWESDAASVIEDPSAMATLKETKVLCETGDRWPLSRTYLRVPKLVSLCEGYMLENERFPFLKLQKPPTLDDDLGSWAFLKSDFGVGTRNDLNFYLDILRFIRQKNRRDQVKLPRRILQLYLRIHATCEASSDSLKAQQKVREVFGKTDLILRHGWWHSLNTCFLELPGRPRGWTFVFPPEESWNANDAECAELRQFYQQTLKIPNAISLKDILDRLDTARDDVSPHPNLSLEKLYGAIDEMMPRLPESDAIDLRSSFENKPYIRVLSNGSVGWHKLAACVWAPGLNIPGKVDLSVDYGRLESFFTESLKVSSGFRMVYDHLVNLDPEVSPVESVKTMIWSLNESLSEHGHLLDPAPFRSSSVFPVKNTNGQVKLSSAEAEFSIPDKEFIQEQFSGMVEMLDFTAHEVWLLEPLMVWAGLESRYISWNVAEASYLDGASAQPITGGFSPARSRGLVRIATHFRSPRVKTVQERQKIIRILERSSFFQTDGMYLQLALSTNNNGVSTVDKIPGHLHIEDCDDRLKIYVPHGEDPQEFCFASKLPRRLIEWIMTDPASEVIGRVDEVAVGLVKTIMTIRDGLIDSVLDAEGIVLVEGLSSPVSDSPNHCDSKPAQLGSRRIIVPRGKRSRANSTSPSTRPSSADLPPPGYDEIPMESLTVKELISEIESK</sequence>
<name>A0A9P5HDK7_9HYPO</name>
<accession>A0A9P5HDK7</accession>
<evidence type="ECO:0000313" key="2">
    <source>
        <dbReference type="EMBL" id="KAF7552910.1"/>
    </source>
</evidence>
<protein>
    <submittedName>
        <fullName evidence="2">Uncharacterized protein</fullName>
    </submittedName>
</protein>
<organism evidence="2 3">
    <name type="scientific">Cylindrodendrum hubeiense</name>
    <dbReference type="NCBI Taxonomy" id="595255"/>
    <lineage>
        <taxon>Eukaryota</taxon>
        <taxon>Fungi</taxon>
        <taxon>Dikarya</taxon>
        <taxon>Ascomycota</taxon>
        <taxon>Pezizomycotina</taxon>
        <taxon>Sordariomycetes</taxon>
        <taxon>Hypocreomycetidae</taxon>
        <taxon>Hypocreales</taxon>
        <taxon>Nectriaceae</taxon>
        <taxon>Cylindrodendrum</taxon>
    </lineage>
</organism>
<dbReference type="EMBL" id="JAANBB010000053">
    <property type="protein sequence ID" value="KAF7552910.1"/>
    <property type="molecule type" value="Genomic_DNA"/>
</dbReference>
<evidence type="ECO:0000256" key="1">
    <source>
        <dbReference type="SAM" id="MobiDB-lite"/>
    </source>
</evidence>
<feature type="compositionally biased region" description="Polar residues" evidence="1">
    <location>
        <begin position="664"/>
        <end position="674"/>
    </location>
</feature>
<dbReference type="AlphaFoldDB" id="A0A9P5HDK7"/>
<gene>
    <name evidence="2" type="ORF">G7Z17_g3973</name>
</gene>
<reference evidence="2" key="1">
    <citation type="submission" date="2020-03" db="EMBL/GenBank/DDBJ databases">
        <title>Draft Genome Sequence of Cylindrodendrum hubeiense.</title>
        <authorList>
            <person name="Buettner E."/>
            <person name="Kellner H."/>
        </authorList>
    </citation>
    <scope>NUCLEOTIDE SEQUENCE</scope>
    <source>
        <strain evidence="2">IHI 201604</strain>
    </source>
</reference>
<keyword evidence="3" id="KW-1185">Reference proteome</keyword>
<dbReference type="OrthoDB" id="1262810at2759"/>